<dbReference type="InterPro" id="IPR044993">
    <property type="entry name" value="BXL"/>
</dbReference>
<protein>
    <submittedName>
        <fullName evidence="5">Glycoside hydrolase family 3 C-terminal domain-containing protein</fullName>
    </submittedName>
</protein>
<dbReference type="EMBL" id="JAOVZW010000033">
    <property type="protein sequence ID" value="MCX8526363.1"/>
    <property type="molecule type" value="Genomic_DNA"/>
</dbReference>
<sequence length="882" mass="98515">MLHQYSSWLKHSFEFLNLKKGILSFTVFLSVTLHSQIYPYQDNNLSFEKRADDLLSRLTIEEKISLMMDSSQPVKRLGIKKYNWWNEALHGVARAGQATVFPQPIGMSATFDKELIYKVFSAVSDEARAKHTIFSRQGSYERYQGLTMWTPTINIFRDPRWGRGIETYGEDPFLTSLLGVAAVRGLQGSGDLKKSKYDKVHACAKHFAVHSGPEWNRHSFNAKNIKTRDLYETYLPAFEALVKEGNVQEVMCAYNRFEGEPCCGNDQLLMQILRKKWGFQGIVVSDCGAIADFYKESAHNTHTDAAKASAAAVLSGTDLECGSSYKSLMKAMKDGDISESAIDISVKRLLLARFKLGEMDRASDVEWTRINPDVIASQKHAAIALEAAQKSIVLLQNRNNILPLKKDGIKIAVMGPNANDSIMQWGNYNGTPKNTVTILQGIKNSVGKNSNIIYEQGCGLVEDYVFDSAFAYCKSEGKKGMSAKYWNNISKNGDTVLQQLDHPFSLCTSGDTVFAQGVQLKDFSAEYNTFFEPAESGEASIQMYVNGKVDLKIDGKIVVSTKTGHGPKKVNYQFLVEKGKKYQIEIDFAYHSGDAQLNFDIGFQRKSDFQKSLQKVSDADVIVFVGGISPSLEGEEMGVDFPGFKRGDRTDIELPQTQKSLLNALEKTGKQIIYINCSGSAIALDYIANMSAAVIQAWYPGQEGGTAVADILFGDYNPSGHLPITFYKNSSQLPDFENYDMEGRTYRYLRTDPLFVFGHGLSYSSFKYGKIKADKNRIKRGQSLQLSVLVKNKSKVDGTETVQLYLKKKDDHNGPNRELRAVKKIFISAGKSEKVDFLLEAKDLKSWNAELNEMDIQVGIYTLEIGGSSKAESLKSLEFSIR</sequence>
<evidence type="ECO:0000256" key="3">
    <source>
        <dbReference type="ARBA" id="ARBA00022801"/>
    </source>
</evidence>
<name>A0ABT3XXH4_9FLAO</name>
<dbReference type="InterPro" id="IPR011658">
    <property type="entry name" value="PA14_dom"/>
</dbReference>
<dbReference type="Gene3D" id="3.20.20.300">
    <property type="entry name" value="Glycoside hydrolase, family 3, N-terminal domain"/>
    <property type="match status" value="1"/>
</dbReference>
<dbReference type="Gene3D" id="2.60.40.10">
    <property type="entry name" value="Immunoglobulins"/>
    <property type="match status" value="1"/>
</dbReference>
<dbReference type="Pfam" id="PF00933">
    <property type="entry name" value="Glyco_hydro_3"/>
    <property type="match status" value="1"/>
</dbReference>
<dbReference type="SMART" id="SM01217">
    <property type="entry name" value="Fn3_like"/>
    <property type="match status" value="1"/>
</dbReference>
<dbReference type="InterPro" id="IPR036881">
    <property type="entry name" value="Glyco_hydro_3_C_sf"/>
</dbReference>
<dbReference type="SUPFAM" id="SSF51445">
    <property type="entry name" value="(Trans)glycosidases"/>
    <property type="match status" value="1"/>
</dbReference>
<evidence type="ECO:0000313" key="5">
    <source>
        <dbReference type="EMBL" id="MCX8526363.1"/>
    </source>
</evidence>
<evidence type="ECO:0000313" key="6">
    <source>
        <dbReference type="Proteomes" id="UP001073122"/>
    </source>
</evidence>
<dbReference type="Proteomes" id="UP001073122">
    <property type="component" value="Unassembled WGS sequence"/>
</dbReference>
<dbReference type="SUPFAM" id="SSF52279">
    <property type="entry name" value="Beta-D-glucan exohydrolase, C-terminal domain"/>
    <property type="match status" value="1"/>
</dbReference>
<dbReference type="Gene3D" id="3.40.50.1700">
    <property type="entry name" value="Glycoside hydrolase family 3 C-terminal domain"/>
    <property type="match status" value="2"/>
</dbReference>
<dbReference type="InterPro" id="IPR037524">
    <property type="entry name" value="PA14/GLEYA"/>
</dbReference>
<dbReference type="InterPro" id="IPR026891">
    <property type="entry name" value="Fn3-like"/>
</dbReference>
<dbReference type="PRINTS" id="PR00133">
    <property type="entry name" value="GLHYDRLASE3"/>
</dbReference>
<proteinExistence type="inferred from homology"/>
<dbReference type="Pfam" id="PF01915">
    <property type="entry name" value="Glyco_hydro_3_C"/>
    <property type="match status" value="1"/>
</dbReference>
<keyword evidence="2" id="KW-0732">Signal</keyword>
<evidence type="ECO:0000256" key="1">
    <source>
        <dbReference type="ARBA" id="ARBA00005336"/>
    </source>
</evidence>
<organism evidence="5 6">
    <name type="scientific">Chryseobacterium formosus</name>
    <dbReference type="NCBI Taxonomy" id="1537363"/>
    <lineage>
        <taxon>Bacteria</taxon>
        <taxon>Pseudomonadati</taxon>
        <taxon>Bacteroidota</taxon>
        <taxon>Flavobacteriia</taxon>
        <taxon>Flavobacteriales</taxon>
        <taxon>Weeksellaceae</taxon>
        <taxon>Chryseobacterium group</taxon>
        <taxon>Chryseobacterium</taxon>
    </lineage>
</organism>
<dbReference type="RefSeq" id="WP_267267595.1">
    <property type="nucleotide sequence ID" value="NZ_JAOVZW010000033.1"/>
</dbReference>
<keyword evidence="6" id="KW-1185">Reference proteome</keyword>
<dbReference type="InterPro" id="IPR017853">
    <property type="entry name" value="GH"/>
</dbReference>
<gene>
    <name evidence="5" type="ORF">OF897_20815</name>
</gene>
<evidence type="ECO:0000259" key="4">
    <source>
        <dbReference type="PROSITE" id="PS51820"/>
    </source>
</evidence>
<dbReference type="SUPFAM" id="SSF56988">
    <property type="entry name" value="Anthrax protective antigen"/>
    <property type="match status" value="1"/>
</dbReference>
<dbReference type="Pfam" id="PF14310">
    <property type="entry name" value="Fn3-like"/>
    <property type="match status" value="1"/>
</dbReference>
<dbReference type="GO" id="GO:0016787">
    <property type="term" value="F:hydrolase activity"/>
    <property type="evidence" value="ECO:0007669"/>
    <property type="project" value="UniProtKB-KW"/>
</dbReference>
<dbReference type="InterPro" id="IPR001764">
    <property type="entry name" value="Glyco_hydro_3_N"/>
</dbReference>
<feature type="domain" description="PA14" evidence="4">
    <location>
        <begin position="476"/>
        <end position="617"/>
    </location>
</feature>
<dbReference type="SMART" id="SM00758">
    <property type="entry name" value="PA14"/>
    <property type="match status" value="1"/>
</dbReference>
<dbReference type="PANTHER" id="PTHR42721">
    <property type="entry name" value="SUGAR HYDROLASE-RELATED"/>
    <property type="match status" value="1"/>
</dbReference>
<reference evidence="5" key="1">
    <citation type="submission" date="2022-10" db="EMBL/GenBank/DDBJ databases">
        <title>Chryseobacterium sp. nov., a novel bacterial species.</title>
        <authorList>
            <person name="Cao Y."/>
        </authorList>
    </citation>
    <scope>NUCLEOTIDE SEQUENCE</scope>
    <source>
        <strain evidence="5">CCTCC AB2015118</strain>
    </source>
</reference>
<dbReference type="NCBIfam" id="NF041776">
    <property type="entry name" value="xylosidase_Xyl3A"/>
    <property type="match status" value="1"/>
</dbReference>
<comment type="similarity">
    <text evidence="1">Belongs to the glycosyl hydrolase 3 family.</text>
</comment>
<keyword evidence="3 5" id="KW-0378">Hydrolase</keyword>
<dbReference type="InterPro" id="IPR054850">
    <property type="entry name" value="Xylosidase_Xyl3A"/>
</dbReference>
<dbReference type="InterPro" id="IPR002772">
    <property type="entry name" value="Glyco_hydro_3_C"/>
</dbReference>
<accession>A0ABT3XXH4</accession>
<dbReference type="PROSITE" id="PS51820">
    <property type="entry name" value="PA14"/>
    <property type="match status" value="1"/>
</dbReference>
<dbReference type="InterPro" id="IPR036962">
    <property type="entry name" value="Glyco_hydro_3_N_sf"/>
</dbReference>
<evidence type="ECO:0000256" key="2">
    <source>
        <dbReference type="ARBA" id="ARBA00022729"/>
    </source>
</evidence>
<comment type="caution">
    <text evidence="5">The sequence shown here is derived from an EMBL/GenBank/DDBJ whole genome shotgun (WGS) entry which is preliminary data.</text>
</comment>
<dbReference type="Pfam" id="PF07691">
    <property type="entry name" value="PA14"/>
    <property type="match status" value="1"/>
</dbReference>
<dbReference type="PANTHER" id="PTHR42721:SF3">
    <property type="entry name" value="BETA-D-XYLOSIDASE 5-RELATED"/>
    <property type="match status" value="1"/>
</dbReference>
<dbReference type="InterPro" id="IPR013783">
    <property type="entry name" value="Ig-like_fold"/>
</dbReference>